<feature type="region of interest" description="Disordered" evidence="1">
    <location>
        <begin position="201"/>
        <end position="230"/>
    </location>
</feature>
<gene>
    <name evidence="2" type="ORF">Pcinc_008613</name>
</gene>
<evidence type="ECO:0000313" key="3">
    <source>
        <dbReference type="Proteomes" id="UP001286313"/>
    </source>
</evidence>
<evidence type="ECO:0000313" key="2">
    <source>
        <dbReference type="EMBL" id="KAK3887280.1"/>
    </source>
</evidence>
<dbReference type="EMBL" id="JAWQEG010000640">
    <property type="protein sequence ID" value="KAK3887280.1"/>
    <property type="molecule type" value="Genomic_DNA"/>
</dbReference>
<feature type="compositionally biased region" description="Polar residues" evidence="1">
    <location>
        <begin position="66"/>
        <end position="85"/>
    </location>
</feature>
<accession>A0AAE1G714</accession>
<dbReference type="AlphaFoldDB" id="A0AAE1G714"/>
<sequence length="230" mass="24899">MATPNVQSISLCPTSLVEIIDTDFEAPFYLSATLARHPYLSSIISKPQPAGKAVFNRPKYEEQRKTWPNQPDSTTDVSPGRSSATSLCYPETNSIPSQSASASSICPGYVEELCRPGFRGSWITLLLPSAKTFQTWVGDSNRNKNITSKEAGQRVEKTSYQLSGTLVCVGSVELDRELPSHFGPVRRVQCSRRPLIVSSPFGLTPSPTIPPSPAQTTHLTSGLKTGSVGK</sequence>
<reference evidence="2" key="1">
    <citation type="submission" date="2023-10" db="EMBL/GenBank/DDBJ databases">
        <title>Genome assemblies of two species of porcelain crab, Petrolisthes cinctipes and Petrolisthes manimaculis (Anomura: Porcellanidae).</title>
        <authorList>
            <person name="Angst P."/>
        </authorList>
    </citation>
    <scope>NUCLEOTIDE SEQUENCE</scope>
    <source>
        <strain evidence="2">PB745_01</strain>
        <tissue evidence="2">Gill</tissue>
    </source>
</reference>
<name>A0AAE1G714_PETCI</name>
<keyword evidence="3" id="KW-1185">Reference proteome</keyword>
<proteinExistence type="predicted"/>
<evidence type="ECO:0000256" key="1">
    <source>
        <dbReference type="SAM" id="MobiDB-lite"/>
    </source>
</evidence>
<comment type="caution">
    <text evidence="2">The sequence shown here is derived from an EMBL/GenBank/DDBJ whole genome shotgun (WGS) entry which is preliminary data.</text>
</comment>
<feature type="region of interest" description="Disordered" evidence="1">
    <location>
        <begin position="54"/>
        <end position="85"/>
    </location>
</feature>
<dbReference type="Proteomes" id="UP001286313">
    <property type="component" value="Unassembled WGS sequence"/>
</dbReference>
<feature type="compositionally biased region" description="Polar residues" evidence="1">
    <location>
        <begin position="214"/>
        <end position="224"/>
    </location>
</feature>
<protein>
    <submittedName>
        <fullName evidence="2">Uncharacterized protein</fullName>
    </submittedName>
</protein>
<organism evidence="2 3">
    <name type="scientific">Petrolisthes cinctipes</name>
    <name type="common">Flat porcelain crab</name>
    <dbReference type="NCBI Taxonomy" id="88211"/>
    <lineage>
        <taxon>Eukaryota</taxon>
        <taxon>Metazoa</taxon>
        <taxon>Ecdysozoa</taxon>
        <taxon>Arthropoda</taxon>
        <taxon>Crustacea</taxon>
        <taxon>Multicrustacea</taxon>
        <taxon>Malacostraca</taxon>
        <taxon>Eumalacostraca</taxon>
        <taxon>Eucarida</taxon>
        <taxon>Decapoda</taxon>
        <taxon>Pleocyemata</taxon>
        <taxon>Anomura</taxon>
        <taxon>Galatheoidea</taxon>
        <taxon>Porcellanidae</taxon>
        <taxon>Petrolisthes</taxon>
    </lineage>
</organism>